<keyword evidence="10" id="KW-1185">Reference proteome</keyword>
<gene>
    <name evidence="9" type="ORF">GM920_03990</name>
</gene>
<dbReference type="Gene3D" id="2.40.170.20">
    <property type="entry name" value="TonB-dependent receptor, beta-barrel domain"/>
    <property type="match status" value="1"/>
</dbReference>
<dbReference type="PROSITE" id="PS52016">
    <property type="entry name" value="TONB_DEPENDENT_REC_3"/>
    <property type="match status" value="1"/>
</dbReference>
<reference evidence="9 10" key="1">
    <citation type="submission" date="2019-11" db="EMBL/GenBank/DDBJ databases">
        <title>Description of Pedobacter sp. LMG 31462T.</title>
        <authorList>
            <person name="Carlier A."/>
            <person name="Qi S."/>
            <person name="Vandamme P."/>
        </authorList>
    </citation>
    <scope>NUCLEOTIDE SEQUENCE [LARGE SCALE GENOMIC DNA]</scope>
    <source>
        <strain evidence="9 10">LMG 31462</strain>
    </source>
</reference>
<dbReference type="Gene3D" id="2.170.130.10">
    <property type="entry name" value="TonB-dependent receptor, plug domain"/>
    <property type="match status" value="1"/>
</dbReference>
<dbReference type="Pfam" id="PF13715">
    <property type="entry name" value="CarbopepD_reg_2"/>
    <property type="match status" value="1"/>
</dbReference>
<evidence type="ECO:0000256" key="5">
    <source>
        <dbReference type="ARBA" id="ARBA00023136"/>
    </source>
</evidence>
<evidence type="ECO:0000256" key="6">
    <source>
        <dbReference type="ARBA" id="ARBA00023237"/>
    </source>
</evidence>
<dbReference type="InterPro" id="IPR037066">
    <property type="entry name" value="Plug_dom_sf"/>
</dbReference>
<organism evidence="9 10">
    <name type="scientific">Pedobacter gandavensis</name>
    <dbReference type="NCBI Taxonomy" id="2679963"/>
    <lineage>
        <taxon>Bacteria</taxon>
        <taxon>Pseudomonadati</taxon>
        <taxon>Bacteroidota</taxon>
        <taxon>Sphingobacteriia</taxon>
        <taxon>Sphingobacteriales</taxon>
        <taxon>Sphingobacteriaceae</taxon>
        <taxon>Pedobacter</taxon>
    </lineage>
</organism>
<evidence type="ECO:0000256" key="1">
    <source>
        <dbReference type="ARBA" id="ARBA00004571"/>
    </source>
</evidence>
<dbReference type="Proteomes" id="UP000636110">
    <property type="component" value="Unassembled WGS sequence"/>
</dbReference>
<evidence type="ECO:0000256" key="7">
    <source>
        <dbReference type="PROSITE-ProRule" id="PRU01360"/>
    </source>
</evidence>
<dbReference type="Gene3D" id="2.60.40.1120">
    <property type="entry name" value="Carboxypeptidase-like, regulatory domain"/>
    <property type="match status" value="1"/>
</dbReference>
<comment type="similarity">
    <text evidence="7">Belongs to the TonB-dependent receptor family.</text>
</comment>
<evidence type="ECO:0000259" key="8">
    <source>
        <dbReference type="Pfam" id="PF07715"/>
    </source>
</evidence>
<accession>A0ABR6ES29</accession>
<feature type="domain" description="TonB-dependent receptor plug" evidence="8">
    <location>
        <begin position="125"/>
        <end position="233"/>
    </location>
</feature>
<comment type="subcellular location">
    <subcellularLocation>
        <location evidence="1 7">Cell outer membrane</location>
        <topology evidence="1 7">Multi-pass membrane protein</topology>
    </subcellularLocation>
</comment>
<dbReference type="InterPro" id="IPR023997">
    <property type="entry name" value="TonB-dep_OMP_SusC/RagA_CS"/>
</dbReference>
<sequence>MTNRLLHFPFFKHPLALRMLLLVLLVFSGFITFAQQMVTGKVTEEGTPLPGVIVRIKGGSLTTQTDKEGKFSINTPPDATLTFNYVGLKQKEILVNNQKFLNVSLESDVKTLEAVAVIGYGTQKRKDLTGSVSTLKADTYKDQPVLNASTALQGRVAGVSVTQSSGAPGGQAKIRIRGANSVSGSNEPLYIVDGLALGSIGIQDINVNDIESMDVLKDASATAVYGSRGANGVIIITTKTGKSGAAKVTYNSFVSFNSPMKRYKLMDAVTYANMANLSAGATVIPNPESYAGKTTDWQDLLFKNATTQNHQLSVNGGSENVKYYVSGFYTDQDGLLVNTNQKKFGLRSNLDVKITKKLSLGVNLFAQRINSLNNGVQTSKANPVMASIAWAPTEPVYDNEATKQYNRNGISPIWPNPYMTSMESDNNVFANVAVLNSNLKYNITDWLTFTSNVGLDLNLSKAASLSNNWISPGNMKSAQSSSENYNFQNSNVLTFHKLINEQHDLTVTAVEESTVNTSNSFSANGSGLSTTSNGYYNLGLNSAQSISSGYSQWSILSFMGRAAYSYNGKYLATVTVRRDGSSKFQGKNKWSNFPSASVGWNLNEESFIKKLNVFSALKLRAGWGVTGNQSIAPYSTLGLLSPVNYSYGTTSSFQGYTLGNPNTPDIKWETTKQTDVGLDMSFFNRRLNITADYYNKNTTDMLLFTQIENYLGGGQLLKNIGAVNNKGFEFLIDVLALNHEDFKWNTSFNAAFNKNKVVSLGDQTMIKRAHIGGGLINSDIQVIQVGQSLGAFYLIPWEGVYQTDQNGHKAGDYKYTDVSGNGVIGYEDMVISGNATPKVQWGFNNNFEYKTFEFNVFVQGAYGHKVFNATYAAAAIASSDVAYPTLAAAANYWTPQNSGSLWASPTSKAKQYIESTQFLQNAGYARVKNISLSYKLPKSMLKFGNAKLTVSGQNLFTITKYKGFDPEATSTASNSDADAGIDLGAYPSPKTFTLMLNLNF</sequence>
<dbReference type="InterPro" id="IPR036942">
    <property type="entry name" value="Beta-barrel_TonB_sf"/>
</dbReference>
<dbReference type="InterPro" id="IPR008969">
    <property type="entry name" value="CarboxyPept-like_regulatory"/>
</dbReference>
<dbReference type="NCBIfam" id="TIGR04057">
    <property type="entry name" value="SusC_RagA_signa"/>
    <property type="match status" value="1"/>
</dbReference>
<keyword evidence="4 7" id="KW-0812">Transmembrane</keyword>
<proteinExistence type="inferred from homology"/>
<evidence type="ECO:0000256" key="3">
    <source>
        <dbReference type="ARBA" id="ARBA00022452"/>
    </source>
</evidence>
<keyword evidence="3 7" id="KW-1134">Transmembrane beta strand</keyword>
<evidence type="ECO:0000256" key="2">
    <source>
        <dbReference type="ARBA" id="ARBA00022448"/>
    </source>
</evidence>
<keyword evidence="2 7" id="KW-0813">Transport</keyword>
<name>A0ABR6ES29_9SPHI</name>
<dbReference type="RefSeq" id="WP_182953618.1">
    <property type="nucleotide sequence ID" value="NZ_WNXC01000001.1"/>
</dbReference>
<dbReference type="EMBL" id="WNXC01000001">
    <property type="protein sequence ID" value="MBB2148068.1"/>
    <property type="molecule type" value="Genomic_DNA"/>
</dbReference>
<dbReference type="SUPFAM" id="SSF49464">
    <property type="entry name" value="Carboxypeptidase regulatory domain-like"/>
    <property type="match status" value="1"/>
</dbReference>
<dbReference type="InterPro" id="IPR012910">
    <property type="entry name" value="Plug_dom"/>
</dbReference>
<evidence type="ECO:0000313" key="9">
    <source>
        <dbReference type="EMBL" id="MBB2148068.1"/>
    </source>
</evidence>
<dbReference type="Pfam" id="PF07715">
    <property type="entry name" value="Plug"/>
    <property type="match status" value="1"/>
</dbReference>
<dbReference type="InterPro" id="IPR039426">
    <property type="entry name" value="TonB-dep_rcpt-like"/>
</dbReference>
<dbReference type="NCBIfam" id="TIGR04056">
    <property type="entry name" value="OMP_RagA_SusC"/>
    <property type="match status" value="1"/>
</dbReference>
<dbReference type="SUPFAM" id="SSF56935">
    <property type="entry name" value="Porins"/>
    <property type="match status" value="1"/>
</dbReference>
<dbReference type="InterPro" id="IPR023996">
    <property type="entry name" value="TonB-dep_OMP_SusC/RagA"/>
</dbReference>
<evidence type="ECO:0000256" key="4">
    <source>
        <dbReference type="ARBA" id="ARBA00022692"/>
    </source>
</evidence>
<keyword evidence="5 7" id="KW-0472">Membrane</keyword>
<protein>
    <submittedName>
        <fullName evidence="9">SusC/RagA family TonB-linked outer membrane protein</fullName>
    </submittedName>
</protein>
<comment type="caution">
    <text evidence="9">The sequence shown here is derived from an EMBL/GenBank/DDBJ whole genome shotgun (WGS) entry which is preliminary data.</text>
</comment>
<keyword evidence="6 7" id="KW-0998">Cell outer membrane</keyword>
<evidence type="ECO:0000313" key="10">
    <source>
        <dbReference type="Proteomes" id="UP000636110"/>
    </source>
</evidence>